<dbReference type="Pfam" id="PF13966">
    <property type="entry name" value="zf-RVT"/>
    <property type="match status" value="1"/>
</dbReference>
<keyword evidence="3" id="KW-1185">Reference proteome</keyword>
<evidence type="ECO:0000313" key="3">
    <source>
        <dbReference type="Proteomes" id="UP001459277"/>
    </source>
</evidence>
<evidence type="ECO:0000313" key="2">
    <source>
        <dbReference type="EMBL" id="KAL0015802.1"/>
    </source>
</evidence>
<accession>A0AAW2DYH0</accession>
<gene>
    <name evidence="2" type="ORF">SO802_002871</name>
</gene>
<comment type="caution">
    <text evidence="2">The sequence shown here is derived from an EMBL/GenBank/DDBJ whole genome shotgun (WGS) entry which is preliminary data.</text>
</comment>
<reference evidence="2 3" key="1">
    <citation type="submission" date="2024-01" db="EMBL/GenBank/DDBJ databases">
        <title>A telomere-to-telomere, gap-free genome of sweet tea (Lithocarpus litseifolius).</title>
        <authorList>
            <person name="Zhou J."/>
        </authorList>
    </citation>
    <scope>NUCLEOTIDE SEQUENCE [LARGE SCALE GENOMIC DNA]</scope>
    <source>
        <strain evidence="2">Zhou-2022a</strain>
        <tissue evidence="2">Leaf</tissue>
    </source>
</reference>
<name>A0AAW2DYH0_9ROSI</name>
<dbReference type="InterPro" id="IPR026960">
    <property type="entry name" value="RVT-Znf"/>
</dbReference>
<sequence>MVSDLIDVEKKSWDVNILNQVFLPFEVEIIEGIPLSNRLPVDKQIWFETANGIFLVRSAYKIALEMQEANVGGSVSDGGNLLAFWKKLWKFQVPNKVRHFVWRVAKDILPTKTNLVKWHVIVDDLCEECGLYVESLFHVSMECPKARETWGFTQFSIYFHQ</sequence>
<proteinExistence type="predicted"/>
<feature type="domain" description="Reverse transcriptase zinc-binding" evidence="1">
    <location>
        <begin position="54"/>
        <end position="150"/>
    </location>
</feature>
<dbReference type="EMBL" id="JAZDWU010000001">
    <property type="protein sequence ID" value="KAL0015802.1"/>
    <property type="molecule type" value="Genomic_DNA"/>
</dbReference>
<organism evidence="2 3">
    <name type="scientific">Lithocarpus litseifolius</name>
    <dbReference type="NCBI Taxonomy" id="425828"/>
    <lineage>
        <taxon>Eukaryota</taxon>
        <taxon>Viridiplantae</taxon>
        <taxon>Streptophyta</taxon>
        <taxon>Embryophyta</taxon>
        <taxon>Tracheophyta</taxon>
        <taxon>Spermatophyta</taxon>
        <taxon>Magnoliopsida</taxon>
        <taxon>eudicotyledons</taxon>
        <taxon>Gunneridae</taxon>
        <taxon>Pentapetalae</taxon>
        <taxon>rosids</taxon>
        <taxon>fabids</taxon>
        <taxon>Fagales</taxon>
        <taxon>Fagaceae</taxon>
        <taxon>Lithocarpus</taxon>
    </lineage>
</organism>
<dbReference type="AlphaFoldDB" id="A0AAW2DYH0"/>
<dbReference type="Proteomes" id="UP001459277">
    <property type="component" value="Unassembled WGS sequence"/>
</dbReference>
<evidence type="ECO:0000259" key="1">
    <source>
        <dbReference type="Pfam" id="PF13966"/>
    </source>
</evidence>
<protein>
    <recommendedName>
        <fullName evidence="1">Reverse transcriptase zinc-binding domain-containing protein</fullName>
    </recommendedName>
</protein>